<reference evidence="3 4" key="1">
    <citation type="submission" date="2021-04" db="EMBL/GenBank/DDBJ databases">
        <title>Genome analysis of Polyangium sp.</title>
        <authorList>
            <person name="Li Y."/>
            <person name="Wang J."/>
        </authorList>
    </citation>
    <scope>NUCLEOTIDE SEQUENCE [LARGE SCALE GENOMIC DNA]</scope>
    <source>
        <strain evidence="3 4">SDU14</strain>
    </source>
</reference>
<feature type="region of interest" description="Disordered" evidence="1">
    <location>
        <begin position="34"/>
        <end position="66"/>
    </location>
</feature>
<dbReference type="PROSITE" id="PS51257">
    <property type="entry name" value="PROKAR_LIPOPROTEIN"/>
    <property type="match status" value="1"/>
</dbReference>
<dbReference type="AlphaFoldDB" id="A0A9X4ARE2"/>
<keyword evidence="2" id="KW-0732">Signal</keyword>
<feature type="signal peptide" evidence="2">
    <location>
        <begin position="1"/>
        <end position="18"/>
    </location>
</feature>
<organism evidence="3 4">
    <name type="scientific">Polyangium jinanense</name>
    <dbReference type="NCBI Taxonomy" id="2829994"/>
    <lineage>
        <taxon>Bacteria</taxon>
        <taxon>Pseudomonadati</taxon>
        <taxon>Myxococcota</taxon>
        <taxon>Polyangia</taxon>
        <taxon>Polyangiales</taxon>
        <taxon>Polyangiaceae</taxon>
        <taxon>Polyangium</taxon>
    </lineage>
</organism>
<keyword evidence="4" id="KW-1185">Reference proteome</keyword>
<comment type="caution">
    <text evidence="3">The sequence shown here is derived from an EMBL/GenBank/DDBJ whole genome shotgun (WGS) entry which is preliminary data.</text>
</comment>
<feature type="chain" id="PRO_5040832800" evidence="2">
    <location>
        <begin position="19"/>
        <end position="181"/>
    </location>
</feature>
<dbReference type="EMBL" id="JAGTJJ010000002">
    <property type="protein sequence ID" value="MDC3980047.1"/>
    <property type="molecule type" value="Genomic_DNA"/>
</dbReference>
<dbReference type="RefSeq" id="WP_272417078.1">
    <property type="nucleotide sequence ID" value="NZ_JAGTJJ010000002.1"/>
</dbReference>
<name>A0A9X4ARE2_9BACT</name>
<sequence length="181" mass="19210">MTRVLHLAALAASMFALAGCPEGSAVAQNADAGAPVDAGASDAQGTIPWHASSSTPSSPPAEPTSERASLELLQLTLTSDVQKKEPVDTLDVAPPGTRVYAHLKLRNRSQDKRKVHLDFLVNGKLRTPIDLTVEPSWSFRTWGYNTMQAGDTGELEVRVLDDAGATLATARLPIKAKAKAK</sequence>
<evidence type="ECO:0000313" key="4">
    <source>
        <dbReference type="Proteomes" id="UP001151081"/>
    </source>
</evidence>
<dbReference type="Proteomes" id="UP001151081">
    <property type="component" value="Unassembled WGS sequence"/>
</dbReference>
<protein>
    <submittedName>
        <fullName evidence="3">DUF2914 domain-containing protein</fullName>
    </submittedName>
</protein>
<evidence type="ECO:0000256" key="2">
    <source>
        <dbReference type="SAM" id="SignalP"/>
    </source>
</evidence>
<proteinExistence type="predicted"/>
<gene>
    <name evidence="3" type="ORF">KEG57_06020</name>
</gene>
<evidence type="ECO:0000256" key="1">
    <source>
        <dbReference type="SAM" id="MobiDB-lite"/>
    </source>
</evidence>
<accession>A0A9X4ARE2</accession>
<evidence type="ECO:0000313" key="3">
    <source>
        <dbReference type="EMBL" id="MDC3980047.1"/>
    </source>
</evidence>